<evidence type="ECO:0000313" key="2">
    <source>
        <dbReference type="Proteomes" id="UP000184334"/>
    </source>
</evidence>
<reference evidence="1" key="1">
    <citation type="submission" date="2016-11" db="EMBL/GenBank/DDBJ databases">
        <authorList>
            <person name="Varghese N."/>
            <person name="Submissions S."/>
        </authorList>
    </citation>
    <scope>NUCLEOTIDE SEQUENCE [LARGE SCALE GENOMIC DNA]</scope>
    <source>
        <strain evidence="1">DSM 16785</strain>
    </source>
</reference>
<name>A0A1M4TS49_MARH1</name>
<comment type="caution">
    <text evidence="1">The sequence shown here is derived from an EMBL/GenBank/DDBJ whole genome shotgun (WGS) entry which is preliminary data.</text>
</comment>
<accession>A0A1M4TS49</accession>
<dbReference type="AlphaFoldDB" id="A0A1M4TS49"/>
<organism evidence="1 2">
    <name type="scientific">Marinitoga hydrogenitolerans (strain DSM 16785 / JCM 12826 / AT1271)</name>
    <dbReference type="NCBI Taxonomy" id="1122195"/>
    <lineage>
        <taxon>Bacteria</taxon>
        <taxon>Thermotogati</taxon>
        <taxon>Thermotogota</taxon>
        <taxon>Thermotogae</taxon>
        <taxon>Petrotogales</taxon>
        <taxon>Petrotogaceae</taxon>
        <taxon>Marinitoga</taxon>
    </lineage>
</organism>
<keyword evidence="2" id="KW-1185">Reference proteome</keyword>
<dbReference type="Proteomes" id="UP000184334">
    <property type="component" value="Unassembled WGS sequence"/>
</dbReference>
<sequence length="153" mass="18090">MGKIRKVAIPKVPVAYLIQENTNSIANSDFILIDLQKYNDLEEKENEAFEVLKNILENTKEYSKYEIIDRVRRALKMLNFVDMKQDEIIIKVQLRSIQIKKENRKSNGYLQIYDIKGPYQKWKIKEGIKKYKEEQSRLMKLPLKENAHTVGSV</sequence>
<dbReference type="OrthoDB" id="48810at2"/>
<evidence type="ECO:0000313" key="1">
    <source>
        <dbReference type="EMBL" id="SHE47215.1"/>
    </source>
</evidence>
<dbReference type="EMBL" id="FQUI01000005">
    <property type="protein sequence ID" value="SHE47215.1"/>
    <property type="molecule type" value="Genomic_DNA"/>
</dbReference>
<dbReference type="RefSeq" id="WP_072863095.1">
    <property type="nucleotide sequence ID" value="NZ_FQUI01000005.1"/>
</dbReference>
<proteinExistence type="predicted"/>
<gene>
    <name evidence="1" type="ORF">SAMN02745164_00489</name>
</gene>
<dbReference type="STRING" id="1122195.SAMN02745164_00489"/>
<protein>
    <submittedName>
        <fullName evidence="1">Uncharacterized protein</fullName>
    </submittedName>
</protein>